<organism evidence="8 9">
    <name type="scientific">Anaerospora hongkongensis</name>
    <dbReference type="NCBI Taxonomy" id="244830"/>
    <lineage>
        <taxon>Bacteria</taxon>
        <taxon>Bacillati</taxon>
        <taxon>Bacillota</taxon>
        <taxon>Negativicutes</taxon>
        <taxon>Selenomonadales</taxon>
        <taxon>Sporomusaceae</taxon>
        <taxon>Anaerospora</taxon>
    </lineage>
</organism>
<keyword evidence="5" id="KW-0479">Metal-binding</keyword>
<dbReference type="InterPro" id="IPR050554">
    <property type="entry name" value="Met_Synthase/Corrinoid"/>
</dbReference>
<dbReference type="OrthoDB" id="358252at2"/>
<evidence type="ECO:0000256" key="4">
    <source>
        <dbReference type="ARBA" id="ARBA00022679"/>
    </source>
</evidence>
<dbReference type="SUPFAM" id="SSF51717">
    <property type="entry name" value="Dihydropteroate synthetase-like"/>
    <property type="match status" value="1"/>
</dbReference>
<dbReference type="GO" id="GO:0005829">
    <property type="term" value="C:cytosol"/>
    <property type="evidence" value="ECO:0007669"/>
    <property type="project" value="TreeGrafter"/>
</dbReference>
<dbReference type="RefSeq" id="WP_132079701.1">
    <property type="nucleotide sequence ID" value="NZ_SLUI01000006.1"/>
</dbReference>
<sequence length="266" mass="28875">MYIIGERINSSTRAIASAIAEQNKHFIQQIAIDQIEAGAHSIDLNAGTFGEREAPLLAWLAECVQEATAVPLCIDSPNPIALEQALAVTRQKPIVNSITLENIRYKELIPLITYYKTSVIALCLDDTGISAKAERRFEIACRLVDKLSNDGVDLRDIYLDVMAQPIGSDSGSGRVLLDTVRAVKEGIPGVHICCGLSNVSFGLPHRRLLNQALAVALVTCGIDTLIADPLDQKLMALLGAAKVIAGSDKYCCQYIKEYRDGRLLKA</sequence>
<feature type="domain" description="Pterin-binding" evidence="7">
    <location>
        <begin position="1"/>
        <end position="265"/>
    </location>
</feature>
<gene>
    <name evidence="8" type="ORF">EV210_106180</name>
</gene>
<dbReference type="Proteomes" id="UP000295063">
    <property type="component" value="Unassembled WGS sequence"/>
</dbReference>
<dbReference type="GO" id="GO:0046653">
    <property type="term" value="P:tetrahydrofolate metabolic process"/>
    <property type="evidence" value="ECO:0007669"/>
    <property type="project" value="TreeGrafter"/>
</dbReference>
<evidence type="ECO:0000313" key="9">
    <source>
        <dbReference type="Proteomes" id="UP000295063"/>
    </source>
</evidence>
<keyword evidence="2 8" id="KW-0489">Methyltransferase</keyword>
<evidence type="ECO:0000256" key="2">
    <source>
        <dbReference type="ARBA" id="ARBA00022603"/>
    </source>
</evidence>
<dbReference type="PANTHER" id="PTHR45833:SF1">
    <property type="entry name" value="METHIONINE SYNTHASE"/>
    <property type="match status" value="1"/>
</dbReference>
<dbReference type="PANTHER" id="PTHR45833">
    <property type="entry name" value="METHIONINE SYNTHASE"/>
    <property type="match status" value="1"/>
</dbReference>
<evidence type="ECO:0000256" key="5">
    <source>
        <dbReference type="ARBA" id="ARBA00022723"/>
    </source>
</evidence>
<evidence type="ECO:0000256" key="6">
    <source>
        <dbReference type="ARBA" id="ARBA00023285"/>
    </source>
</evidence>
<name>A0A4R1Q037_9FIRM</name>
<keyword evidence="3" id="KW-0846">Cobalamin</keyword>
<dbReference type="Pfam" id="PF00809">
    <property type="entry name" value="Pterin_bind"/>
    <property type="match status" value="1"/>
</dbReference>
<dbReference type="GO" id="GO:0031419">
    <property type="term" value="F:cobalamin binding"/>
    <property type="evidence" value="ECO:0007669"/>
    <property type="project" value="UniProtKB-KW"/>
</dbReference>
<keyword evidence="4 8" id="KW-0808">Transferase</keyword>
<evidence type="ECO:0000259" key="7">
    <source>
        <dbReference type="PROSITE" id="PS50972"/>
    </source>
</evidence>
<evidence type="ECO:0000256" key="1">
    <source>
        <dbReference type="ARBA" id="ARBA00010398"/>
    </source>
</evidence>
<evidence type="ECO:0000256" key="3">
    <source>
        <dbReference type="ARBA" id="ARBA00022628"/>
    </source>
</evidence>
<dbReference type="EMBL" id="SLUI01000006">
    <property type="protein sequence ID" value="TCL37311.1"/>
    <property type="molecule type" value="Genomic_DNA"/>
</dbReference>
<dbReference type="GO" id="GO:0050667">
    <property type="term" value="P:homocysteine metabolic process"/>
    <property type="evidence" value="ECO:0007669"/>
    <property type="project" value="TreeGrafter"/>
</dbReference>
<evidence type="ECO:0000313" key="8">
    <source>
        <dbReference type="EMBL" id="TCL37311.1"/>
    </source>
</evidence>
<keyword evidence="6" id="KW-0170">Cobalt</keyword>
<comment type="caution">
    <text evidence="8">The sequence shown here is derived from an EMBL/GenBank/DDBJ whole genome shotgun (WGS) entry which is preliminary data.</text>
</comment>
<dbReference type="GO" id="GO:0046872">
    <property type="term" value="F:metal ion binding"/>
    <property type="evidence" value="ECO:0007669"/>
    <property type="project" value="UniProtKB-KW"/>
</dbReference>
<dbReference type="Gene3D" id="3.20.20.20">
    <property type="entry name" value="Dihydropteroate synthase-like"/>
    <property type="match status" value="1"/>
</dbReference>
<dbReference type="NCBIfam" id="NF005719">
    <property type="entry name" value="PRK07535.1"/>
    <property type="match status" value="1"/>
</dbReference>
<dbReference type="PROSITE" id="PS50972">
    <property type="entry name" value="PTERIN_BINDING"/>
    <property type="match status" value="1"/>
</dbReference>
<dbReference type="GO" id="GO:0032259">
    <property type="term" value="P:methylation"/>
    <property type="evidence" value="ECO:0007669"/>
    <property type="project" value="UniProtKB-KW"/>
</dbReference>
<keyword evidence="9" id="KW-1185">Reference proteome</keyword>
<protein>
    <submittedName>
        <fullName evidence="8">5-methyltetrahydrofolate--homocysteine methyltransferase</fullName>
    </submittedName>
</protein>
<dbReference type="InterPro" id="IPR011005">
    <property type="entry name" value="Dihydropteroate_synth-like_sf"/>
</dbReference>
<dbReference type="InterPro" id="IPR000489">
    <property type="entry name" value="Pterin-binding_dom"/>
</dbReference>
<dbReference type="GO" id="GO:0008705">
    <property type="term" value="F:methionine synthase activity"/>
    <property type="evidence" value="ECO:0007669"/>
    <property type="project" value="TreeGrafter"/>
</dbReference>
<proteinExistence type="inferred from homology"/>
<comment type="similarity">
    <text evidence="1">Belongs to the vitamin-B12 dependent methionine synthase family.</text>
</comment>
<dbReference type="AlphaFoldDB" id="A0A4R1Q037"/>
<accession>A0A4R1Q037</accession>
<reference evidence="8 9" key="1">
    <citation type="submission" date="2019-03" db="EMBL/GenBank/DDBJ databases">
        <title>Genomic Encyclopedia of Type Strains, Phase IV (KMG-IV): sequencing the most valuable type-strain genomes for metagenomic binning, comparative biology and taxonomic classification.</title>
        <authorList>
            <person name="Goeker M."/>
        </authorList>
    </citation>
    <scope>NUCLEOTIDE SEQUENCE [LARGE SCALE GENOMIC DNA]</scope>
    <source>
        <strain evidence="8 9">DSM 15969</strain>
    </source>
</reference>